<evidence type="ECO:0000313" key="2">
    <source>
        <dbReference type="EMBL" id="EDY55684.1"/>
    </source>
</evidence>
<proteinExistence type="predicted"/>
<organism evidence="2 3">
    <name type="scientific">Streptomyces sviceus (strain ATCC 29083 / DSM 924 / JCM 4929 / NBRC 13980 / NCIMB 11184 / NRRL 5439 / UC 5370)</name>
    <dbReference type="NCBI Taxonomy" id="463191"/>
    <lineage>
        <taxon>Bacteria</taxon>
        <taxon>Bacillati</taxon>
        <taxon>Actinomycetota</taxon>
        <taxon>Actinomycetes</taxon>
        <taxon>Kitasatosporales</taxon>
        <taxon>Streptomycetaceae</taxon>
        <taxon>Streptomyces</taxon>
    </lineage>
</organism>
<dbReference type="RefSeq" id="WP_007379135.1">
    <property type="nucleotide sequence ID" value="NZ_CM000951.1"/>
</dbReference>
<sequence length="305" mass="33521">MNTDDPTGPNQWAATSLEHFDQLARGVLRAARDATRELRRRSPDQQRLTWALGVLAGQTHAMLDLDRPAHPPVGAAAQRKFVCSSLQLAVHALAHRWTKADLGLAGQAEVPHLGERQAADAFDVLGRLMLPHASSEGWAATICTDLARGDEKWEVAVKLGKYILHPTFLTLADDATRVVGKAVHNISVDRLQELADSVRNFAGAAEPSHPATEPTTAFEGPAPEPNPTNPPMPIEKRTKRRMFEPASRPKTRRRNLEPPRRLRSEDGNMDRPGPARATLEEEQLPEPPQTPGSTSLHLPGREFDP</sequence>
<protein>
    <submittedName>
        <fullName evidence="2">Uncharacterized protein</fullName>
    </submittedName>
</protein>
<name>B5HS79_STRX2</name>
<dbReference type="HOGENOM" id="CLU_911911_0_0_11"/>
<feature type="region of interest" description="Disordered" evidence="1">
    <location>
        <begin position="204"/>
        <end position="305"/>
    </location>
</feature>
<feature type="compositionally biased region" description="Basic and acidic residues" evidence="1">
    <location>
        <begin position="254"/>
        <end position="269"/>
    </location>
</feature>
<keyword evidence="3" id="KW-1185">Reference proteome</keyword>
<dbReference type="EMBL" id="CM000951">
    <property type="protein sequence ID" value="EDY55684.1"/>
    <property type="molecule type" value="Genomic_DNA"/>
</dbReference>
<gene>
    <name evidence="2" type="ORF">SSEG_02264</name>
</gene>
<evidence type="ECO:0000313" key="3">
    <source>
        <dbReference type="Proteomes" id="UP000002785"/>
    </source>
</evidence>
<feature type="compositionally biased region" description="Pro residues" evidence="1">
    <location>
        <begin position="222"/>
        <end position="233"/>
    </location>
</feature>
<evidence type="ECO:0000256" key="1">
    <source>
        <dbReference type="SAM" id="MobiDB-lite"/>
    </source>
</evidence>
<dbReference type="AlphaFoldDB" id="B5HS79"/>
<accession>B5HS79</accession>
<reference evidence="2" key="1">
    <citation type="submission" date="2009-10" db="EMBL/GenBank/DDBJ databases">
        <title>The genome sequence of Streptomyces sviceus strain ATCC 29083.</title>
        <authorList>
            <consortium name="The Broad Institute Genome Sequencing Platform"/>
            <consortium name="Broad Institute Microbial Sequencing Center"/>
            <person name="Fischbach M."/>
            <person name="Godfrey P."/>
            <person name="Ward D."/>
            <person name="Young S."/>
            <person name="Zeng Q."/>
            <person name="Koehrsen M."/>
            <person name="Alvarado L."/>
            <person name="Berlin A.M."/>
            <person name="Bochicchio J."/>
            <person name="Borenstein D."/>
            <person name="Chapman S.B."/>
            <person name="Chen Z."/>
            <person name="Engels R."/>
            <person name="Freedman E."/>
            <person name="Gellesch M."/>
            <person name="Goldberg J."/>
            <person name="Griggs A."/>
            <person name="Gujja S."/>
            <person name="Heilman E.R."/>
            <person name="Heiman D.I."/>
            <person name="Hepburn T.A."/>
            <person name="Howarth C."/>
            <person name="Jen D."/>
            <person name="Larson L."/>
            <person name="Lewis B."/>
            <person name="Mehta T."/>
            <person name="Park D."/>
            <person name="Pearson M."/>
            <person name="Richards J."/>
            <person name="Roberts A."/>
            <person name="Saif S."/>
            <person name="Shea T.D."/>
            <person name="Shenoy N."/>
            <person name="Sisk P."/>
            <person name="Stolte C."/>
            <person name="Sykes S.N."/>
            <person name="Thomson T."/>
            <person name="Walk T."/>
            <person name="White J."/>
            <person name="Yandava C."/>
            <person name="Straight P."/>
            <person name="Clardy J."/>
            <person name="Hung D."/>
            <person name="Kolter R."/>
            <person name="Mekalanos J."/>
            <person name="Walker S."/>
            <person name="Walsh C.T."/>
            <person name="Wieland-Brown L.C."/>
            <person name="Haas B."/>
            <person name="Nusbaum C."/>
            <person name="Birren B."/>
        </authorList>
    </citation>
    <scope>NUCLEOTIDE SEQUENCE [LARGE SCALE GENOMIC DNA]</scope>
    <source>
        <strain evidence="2">ATCC 29083</strain>
    </source>
</reference>
<dbReference type="Proteomes" id="UP000002785">
    <property type="component" value="Chromosome"/>
</dbReference>
<dbReference type="eggNOG" id="ENOG5030J83">
    <property type="taxonomic scope" value="Bacteria"/>
</dbReference>